<reference evidence="2 3" key="1">
    <citation type="submission" date="2019-12" db="EMBL/GenBank/DDBJ databases">
        <authorList>
            <person name="Yuan C.-G."/>
        </authorList>
    </citation>
    <scope>NUCLEOTIDE SEQUENCE [LARGE SCALE GENOMIC DNA]</scope>
    <source>
        <strain evidence="2 3">KCTC 23863</strain>
    </source>
</reference>
<comment type="caution">
    <text evidence="2">The sequence shown here is derived from an EMBL/GenBank/DDBJ whole genome shotgun (WGS) entry which is preliminary data.</text>
</comment>
<dbReference type="Gene3D" id="3.90.1210.10">
    <property type="entry name" value="Antifreeze-like/N-acetylneuraminic acid synthase C-terminal domain"/>
    <property type="match status" value="1"/>
</dbReference>
<keyword evidence="2" id="KW-0808">Transferase</keyword>
<dbReference type="InterPro" id="IPR006190">
    <property type="entry name" value="SAF_AFP_Neu5Ac"/>
</dbReference>
<dbReference type="SMART" id="SM00858">
    <property type="entry name" value="SAF"/>
    <property type="match status" value="1"/>
</dbReference>
<dbReference type="Proteomes" id="UP000436483">
    <property type="component" value="Unassembled WGS sequence"/>
</dbReference>
<dbReference type="GO" id="GO:0047444">
    <property type="term" value="F:N-acylneuraminate-9-phosphate synthase activity"/>
    <property type="evidence" value="ECO:0007669"/>
    <property type="project" value="TreeGrafter"/>
</dbReference>
<dbReference type="InterPro" id="IPR013974">
    <property type="entry name" value="SAF"/>
</dbReference>
<evidence type="ECO:0000313" key="3">
    <source>
        <dbReference type="Proteomes" id="UP000436483"/>
    </source>
</evidence>
<organism evidence="2 3">
    <name type="scientific">Microvirga makkahensis</name>
    <dbReference type="NCBI Taxonomy" id="1128670"/>
    <lineage>
        <taxon>Bacteria</taxon>
        <taxon>Pseudomonadati</taxon>
        <taxon>Pseudomonadota</taxon>
        <taxon>Alphaproteobacteria</taxon>
        <taxon>Hyphomicrobiales</taxon>
        <taxon>Methylobacteriaceae</taxon>
        <taxon>Microvirga</taxon>
    </lineage>
</organism>
<dbReference type="SUPFAM" id="SSF51569">
    <property type="entry name" value="Aldolase"/>
    <property type="match status" value="1"/>
</dbReference>
<dbReference type="Gene3D" id="3.20.20.70">
    <property type="entry name" value="Aldolase class I"/>
    <property type="match status" value="1"/>
</dbReference>
<name>A0A7X3SPW6_9HYPH</name>
<dbReference type="GO" id="GO:0050462">
    <property type="term" value="F:N-acetylneuraminate synthase activity"/>
    <property type="evidence" value="ECO:0007669"/>
    <property type="project" value="UniProtKB-EC"/>
</dbReference>
<accession>A0A7X3SPW6</accession>
<dbReference type="NCBIfam" id="TIGR03569">
    <property type="entry name" value="NeuB_NnaB"/>
    <property type="match status" value="1"/>
</dbReference>
<sequence>MSAVKTFFIAEIGVNHNGRLDLALKLVEAAYAAGAQAAKFQTFTADALAVPNTQTVAYQKAMSGALDQHAMLKSLELSEKDHRIIAQRCRELGIEFMSTAFDKRSMDMLCDIGIKRIKIPSGEITNLPYIKDCTRRGLPIILSTGMADLEEVRVAVGAVREVQRELSVPSPALTVLHCTSAYPAALEDVNLLAMQTMARELGVPIGYSDHTLGTFVSPIAVALGAVVIEKHITLDRTMPGPDHAASIEPDELKAMIAQIREVETLLGDGIKQARPAEYEARRLVRRGLKATRVIEAGTVLQESDIAILRPASGLAPGSYETVIGRRVVNSLDAGQPITQDDLEASEGLAR</sequence>
<dbReference type="InterPro" id="IPR013132">
    <property type="entry name" value="PseI/NeuA/B-like_N"/>
</dbReference>
<evidence type="ECO:0000259" key="1">
    <source>
        <dbReference type="PROSITE" id="PS50844"/>
    </source>
</evidence>
<keyword evidence="3" id="KW-1185">Reference proteome</keyword>
<dbReference type="GO" id="GO:0016051">
    <property type="term" value="P:carbohydrate biosynthetic process"/>
    <property type="evidence" value="ECO:0007669"/>
    <property type="project" value="InterPro"/>
</dbReference>
<feature type="domain" description="AFP-like" evidence="1">
    <location>
        <begin position="287"/>
        <end position="345"/>
    </location>
</feature>
<dbReference type="PANTHER" id="PTHR42966:SF1">
    <property type="entry name" value="SIALIC ACID SYNTHASE"/>
    <property type="match status" value="1"/>
</dbReference>
<dbReference type="InterPro" id="IPR020007">
    <property type="entry name" value="NeuB/NeuA"/>
</dbReference>
<dbReference type="Pfam" id="PF08666">
    <property type="entry name" value="SAF"/>
    <property type="match status" value="1"/>
</dbReference>
<dbReference type="EC" id="2.5.1.56" evidence="2"/>
<gene>
    <name evidence="2" type="primary">neuB</name>
    <name evidence="2" type="ORF">GR328_15820</name>
</gene>
<dbReference type="OrthoDB" id="9781701at2"/>
<dbReference type="InterPro" id="IPR013785">
    <property type="entry name" value="Aldolase_TIM"/>
</dbReference>
<dbReference type="InterPro" id="IPR036732">
    <property type="entry name" value="AFP_Neu5c_C_sf"/>
</dbReference>
<proteinExistence type="predicted"/>
<dbReference type="EMBL" id="WURB01000011">
    <property type="protein sequence ID" value="MXQ12902.1"/>
    <property type="molecule type" value="Genomic_DNA"/>
</dbReference>
<dbReference type="CDD" id="cd11615">
    <property type="entry name" value="SAF_NeuB_like"/>
    <property type="match status" value="1"/>
</dbReference>
<reference evidence="2 3" key="2">
    <citation type="submission" date="2020-01" db="EMBL/GenBank/DDBJ databases">
        <title>Microvirga sp. nov., an arsenate reduction bacterium isolated from Tibet hotspring sediments.</title>
        <authorList>
            <person name="Xian W.-D."/>
            <person name="Li W.-J."/>
        </authorList>
    </citation>
    <scope>NUCLEOTIDE SEQUENCE [LARGE SCALE GENOMIC DNA]</scope>
    <source>
        <strain evidence="2 3">KCTC 23863</strain>
    </source>
</reference>
<dbReference type="InterPro" id="IPR057736">
    <property type="entry name" value="SAF_PseI/NeuA/NeuB"/>
</dbReference>
<dbReference type="PROSITE" id="PS50844">
    <property type="entry name" value="AFP_LIKE"/>
    <property type="match status" value="1"/>
</dbReference>
<dbReference type="InterPro" id="IPR051690">
    <property type="entry name" value="PseI-like"/>
</dbReference>
<protein>
    <submittedName>
        <fullName evidence="2">N-acetylneuraminate synthase</fullName>
        <ecNumber evidence="2">2.5.1.56</ecNumber>
    </submittedName>
</protein>
<dbReference type="PANTHER" id="PTHR42966">
    <property type="entry name" value="N-ACETYLNEURAMINATE SYNTHASE"/>
    <property type="match status" value="1"/>
</dbReference>
<dbReference type="SUPFAM" id="SSF51269">
    <property type="entry name" value="AFP III-like domain"/>
    <property type="match status" value="1"/>
</dbReference>
<dbReference type="Pfam" id="PF03102">
    <property type="entry name" value="NeuB"/>
    <property type="match status" value="1"/>
</dbReference>
<evidence type="ECO:0000313" key="2">
    <source>
        <dbReference type="EMBL" id="MXQ12902.1"/>
    </source>
</evidence>
<dbReference type="AlphaFoldDB" id="A0A7X3SPW6"/>